<name>A0A1G5W631_9BACT</name>
<organism evidence="1 2">
    <name type="scientific">Algoriphagus alkaliphilus</name>
    <dbReference type="NCBI Taxonomy" id="279824"/>
    <lineage>
        <taxon>Bacteria</taxon>
        <taxon>Pseudomonadati</taxon>
        <taxon>Bacteroidota</taxon>
        <taxon>Cytophagia</taxon>
        <taxon>Cytophagales</taxon>
        <taxon>Cyclobacteriaceae</taxon>
        <taxon>Algoriphagus</taxon>
    </lineage>
</organism>
<dbReference type="Proteomes" id="UP000198756">
    <property type="component" value="Unassembled WGS sequence"/>
</dbReference>
<sequence length="211" mass="22545">MAIGRIYRRKFGVLIIALGGLFSSGMGYAQRINFSTWTGSDDITITPVMASPTLNFNQKQSNISANSPAVTINLSDMQTVAYRIEAPEGFDLTVEVDAPTFLSLGGTGTDPATQIPFRVGIAYSNLLAGDEMTAKAGAVQLPLGFYNVTFPVNRRMAGTPGPPPTPISGDYVRPKATAWFFIHGELGPIGPVNAGQYLGDITINVYFTSNE</sequence>
<protein>
    <recommendedName>
        <fullName evidence="3">DUF4402 domain-containing protein</fullName>
    </recommendedName>
</protein>
<dbReference type="AlphaFoldDB" id="A0A1G5W631"/>
<evidence type="ECO:0008006" key="3">
    <source>
        <dbReference type="Google" id="ProtNLM"/>
    </source>
</evidence>
<keyword evidence="2" id="KW-1185">Reference proteome</keyword>
<evidence type="ECO:0000313" key="1">
    <source>
        <dbReference type="EMBL" id="SDA53156.1"/>
    </source>
</evidence>
<accession>A0A1G5W631</accession>
<reference evidence="2" key="1">
    <citation type="submission" date="2016-10" db="EMBL/GenBank/DDBJ databases">
        <authorList>
            <person name="Varghese N."/>
            <person name="Submissions S."/>
        </authorList>
    </citation>
    <scope>NUCLEOTIDE SEQUENCE [LARGE SCALE GENOMIC DNA]</scope>
    <source>
        <strain evidence="2">DSM 22703</strain>
    </source>
</reference>
<dbReference type="RefSeq" id="WP_092728767.1">
    <property type="nucleotide sequence ID" value="NZ_FMXE01000005.1"/>
</dbReference>
<evidence type="ECO:0000313" key="2">
    <source>
        <dbReference type="Proteomes" id="UP000198756"/>
    </source>
</evidence>
<gene>
    <name evidence="1" type="ORF">SAMN03080617_00923</name>
</gene>
<dbReference type="OrthoDB" id="823704at2"/>
<proteinExistence type="predicted"/>
<dbReference type="EMBL" id="FMXE01000005">
    <property type="protein sequence ID" value="SDA53156.1"/>
    <property type="molecule type" value="Genomic_DNA"/>
</dbReference>
<dbReference type="STRING" id="279824.SAMN03080617_00923"/>